<keyword evidence="5" id="KW-0053">Apoptosis</keyword>
<evidence type="ECO:0000313" key="10">
    <source>
        <dbReference type="EMBL" id="ETN65283.1"/>
    </source>
</evidence>
<name>W5JPP5_ANODA</name>
<dbReference type="EMBL" id="ADMH02000700">
    <property type="protein sequence ID" value="ETN65283.1"/>
    <property type="molecule type" value="Genomic_DNA"/>
</dbReference>
<evidence type="ECO:0000256" key="9">
    <source>
        <dbReference type="SAM" id="MobiDB-lite"/>
    </source>
</evidence>
<keyword evidence="12" id="KW-1185">Reference proteome</keyword>
<evidence type="ECO:0000256" key="4">
    <source>
        <dbReference type="ARBA" id="ARBA00022692"/>
    </source>
</evidence>
<dbReference type="STRING" id="43151.W5JPP5"/>
<feature type="region of interest" description="Disordered" evidence="9">
    <location>
        <begin position="157"/>
        <end position="192"/>
    </location>
</feature>
<evidence type="ECO:0000313" key="12">
    <source>
        <dbReference type="Proteomes" id="UP000000673"/>
    </source>
</evidence>
<dbReference type="eggNOG" id="ENOG502QQ4B">
    <property type="taxonomic scope" value="Eukaryota"/>
</dbReference>
<dbReference type="Pfam" id="PF06553">
    <property type="entry name" value="BNIP3"/>
    <property type="match status" value="1"/>
</dbReference>
<dbReference type="EnsemblMetazoa" id="ADAC002952-RA">
    <property type="protein sequence ID" value="ADAC002952-PA"/>
    <property type="gene ID" value="ADAC002952"/>
</dbReference>
<feature type="compositionally biased region" description="Basic and acidic residues" evidence="9">
    <location>
        <begin position="293"/>
        <end position="302"/>
    </location>
</feature>
<evidence type="ECO:0000256" key="7">
    <source>
        <dbReference type="ARBA" id="ARBA00023128"/>
    </source>
</evidence>
<keyword evidence="7" id="KW-0496">Mitochondrion</keyword>
<dbReference type="GO" id="GO:0043065">
    <property type="term" value="P:positive regulation of apoptotic process"/>
    <property type="evidence" value="ECO:0007669"/>
    <property type="project" value="InterPro"/>
</dbReference>
<reference evidence="10 12" key="1">
    <citation type="journal article" date="2010" name="BMC Genomics">
        <title>Combination of measures distinguishes pre-miRNAs from other stem-loops in the genome of the newly sequenced Anopheles darlingi.</title>
        <authorList>
            <person name="Mendes N.D."/>
            <person name="Freitas A.T."/>
            <person name="Vasconcelos A.T."/>
            <person name="Sagot M.F."/>
        </authorList>
    </citation>
    <scope>NUCLEOTIDE SEQUENCE</scope>
</reference>
<protein>
    <submittedName>
        <fullName evidence="10 11">Uncharacterized protein</fullName>
    </submittedName>
</protein>
<feature type="region of interest" description="Disordered" evidence="9">
    <location>
        <begin position="293"/>
        <end position="377"/>
    </location>
</feature>
<dbReference type="Proteomes" id="UP000000673">
    <property type="component" value="Unassembled WGS sequence"/>
</dbReference>
<reference evidence="10" key="3">
    <citation type="journal article" date="2013" name="Nucleic Acids Res.">
        <title>The genome of Anopheles darlingi, the main neotropical malaria vector.</title>
        <authorList>
            <person name="Marinotti O."/>
            <person name="Cerqueira G.C."/>
            <person name="de Almeida L.G."/>
            <person name="Ferro M.I."/>
            <person name="Loreto E.L."/>
            <person name="Zaha A."/>
            <person name="Teixeira S.M."/>
            <person name="Wespiser A.R."/>
            <person name="Almeida E Silva A."/>
            <person name="Schlindwein A.D."/>
            <person name="Pacheco A.C."/>
            <person name="Silva A.L."/>
            <person name="Graveley B.R."/>
            <person name="Walenz B.P."/>
            <person name="Lima Bde A."/>
            <person name="Ribeiro C.A."/>
            <person name="Nunes-Silva C.G."/>
            <person name="de Carvalho C.R."/>
            <person name="Soares C.M."/>
            <person name="de Menezes C.B."/>
            <person name="Matiolli C."/>
            <person name="Caffrey D."/>
            <person name="Araujo D.A."/>
            <person name="de Oliveira D.M."/>
            <person name="Golenbock D."/>
            <person name="Grisard E.C."/>
            <person name="Fantinatti-Garboggini F."/>
            <person name="de Carvalho F.M."/>
            <person name="Barcellos F.G."/>
            <person name="Prosdocimi F."/>
            <person name="May G."/>
            <person name="Azevedo Junior G.M."/>
            <person name="Guimaraes G.M."/>
            <person name="Goldman G.H."/>
            <person name="Padilha I.Q."/>
            <person name="Batista Jda S."/>
            <person name="Ferro J.A."/>
            <person name="Ribeiro J.M."/>
            <person name="Fietto J.L."/>
            <person name="Dabbas K.M."/>
            <person name="Cerdeira L."/>
            <person name="Agnez-Lima L.F."/>
            <person name="Brocchi M."/>
            <person name="de Carvalho M.O."/>
            <person name="Teixeira Mde M."/>
            <person name="Diniz Maia Mde M."/>
            <person name="Goldman M.H."/>
            <person name="Cruz Schneider M.P."/>
            <person name="Felipe M.S."/>
            <person name="Hungria M."/>
            <person name="Nicolas M.F."/>
            <person name="Pereira M."/>
            <person name="Montes M.A."/>
            <person name="Cantao M.E."/>
            <person name="Vincentz M."/>
            <person name="Rafael M.S."/>
            <person name="Silverman N."/>
            <person name="Stoco P.H."/>
            <person name="Souza R.C."/>
            <person name="Vicentini R."/>
            <person name="Gazzinelli R.T."/>
            <person name="Neves Rde O."/>
            <person name="Silva R."/>
            <person name="Astolfi-Filho S."/>
            <person name="Maciel T.E."/>
            <person name="Urmenyi T.P."/>
            <person name="Tadei W.P."/>
            <person name="Camargo E.P."/>
            <person name="de Vasconcelos A.T."/>
        </authorList>
    </citation>
    <scope>NUCLEOTIDE SEQUENCE</scope>
</reference>
<keyword evidence="4" id="KW-0812">Transmembrane</keyword>
<evidence type="ECO:0000256" key="3">
    <source>
        <dbReference type="ARBA" id="ARBA00007710"/>
    </source>
</evidence>
<feature type="region of interest" description="Disordered" evidence="9">
    <location>
        <begin position="463"/>
        <end position="493"/>
    </location>
</feature>
<feature type="compositionally biased region" description="Low complexity" evidence="9">
    <location>
        <begin position="15"/>
        <end position="27"/>
    </location>
</feature>
<organism evidence="10">
    <name type="scientific">Anopheles darlingi</name>
    <name type="common">Mosquito</name>
    <dbReference type="NCBI Taxonomy" id="43151"/>
    <lineage>
        <taxon>Eukaryota</taxon>
        <taxon>Metazoa</taxon>
        <taxon>Ecdysozoa</taxon>
        <taxon>Arthropoda</taxon>
        <taxon>Hexapoda</taxon>
        <taxon>Insecta</taxon>
        <taxon>Pterygota</taxon>
        <taxon>Neoptera</taxon>
        <taxon>Endopterygota</taxon>
        <taxon>Diptera</taxon>
        <taxon>Nematocera</taxon>
        <taxon>Culicoidea</taxon>
        <taxon>Culicidae</taxon>
        <taxon>Anophelinae</taxon>
        <taxon>Anopheles</taxon>
    </lineage>
</organism>
<dbReference type="GO" id="GO:0097345">
    <property type="term" value="P:mitochondrial outer membrane permeabilization"/>
    <property type="evidence" value="ECO:0007669"/>
    <property type="project" value="TreeGrafter"/>
</dbReference>
<reference evidence="10" key="2">
    <citation type="submission" date="2010-05" db="EMBL/GenBank/DDBJ databases">
        <authorList>
            <person name="Almeida L.G."/>
            <person name="Nicolas M.F."/>
            <person name="Souza R.C."/>
            <person name="Vasconcelos A.T.R."/>
        </authorList>
    </citation>
    <scope>NUCLEOTIDE SEQUENCE</scope>
</reference>
<dbReference type="PANTHER" id="PTHR15186">
    <property type="entry name" value="RE48077P"/>
    <property type="match status" value="1"/>
</dbReference>
<evidence type="ECO:0000256" key="6">
    <source>
        <dbReference type="ARBA" id="ARBA00022989"/>
    </source>
</evidence>
<feature type="region of interest" description="Disordered" evidence="9">
    <location>
        <begin position="1"/>
        <end position="29"/>
    </location>
</feature>
<evidence type="ECO:0000256" key="8">
    <source>
        <dbReference type="ARBA" id="ARBA00023136"/>
    </source>
</evidence>
<keyword evidence="6" id="KW-1133">Transmembrane helix</keyword>
<dbReference type="HOGENOM" id="CLU_553451_0_0_1"/>
<dbReference type="PANTHER" id="PTHR15186:SF5">
    <property type="entry name" value="BNIP3, ISOFORM A"/>
    <property type="match status" value="1"/>
</dbReference>
<reference evidence="11" key="4">
    <citation type="submission" date="2015-06" db="UniProtKB">
        <authorList>
            <consortium name="EnsemblMetazoa"/>
        </authorList>
    </citation>
    <scope>IDENTIFICATION</scope>
</reference>
<keyword evidence="8" id="KW-0472">Membrane</keyword>
<evidence type="ECO:0000313" key="11">
    <source>
        <dbReference type="EnsemblMetazoa" id="ADAC002952-PA"/>
    </source>
</evidence>
<evidence type="ECO:0000256" key="1">
    <source>
        <dbReference type="ARBA" id="ARBA00004167"/>
    </source>
</evidence>
<feature type="compositionally biased region" description="Polar residues" evidence="9">
    <location>
        <begin position="166"/>
        <end position="179"/>
    </location>
</feature>
<sequence length="493" mass="54141">MFRTIGLSGEKKTGSSALASSSKSMASGPLMKMGTEELGAISPFDNQVRTLKRSSRKYRALKVSQSWIELSSNTTSQSTIGGLGSVGSVVYSGNSSNAAIPSATATTSTTAAVPSSSSGSQLLVSLTPPELNVRSPERTTPLPFASVEEYIRLLREAQRESKESSRVASLTSSRKNSPRGSPKSPPNSPNTELAATEEDLKNVYINYLNKDGDIVKDTDWVWDWSSRPDQQPPNDDDVDVVRPTDGGKFAEQGVVASALDWRLNKPDEAAATNKTDTWKEGFSRAIIGESEKSNFIDRKSEDMPTTVWPRLVGRRPPQPVDENQPTTPQQQQQDDDHHDINDGGNDNDDDDDDDDDDDEDDGDDENEHLNESHRRNLRIELDGPEIIRSGKSIKVNPACAAGSSGPDPEQIFFCQSGRTSSKIRLPSGYCEWRSLSLYKFVSSELCGSKGCFKMQTALILPEDSRQSVRNNPLRSVPRPRHRKMPHNGVQQIE</sequence>
<dbReference type="GO" id="GO:0005741">
    <property type="term" value="C:mitochondrial outer membrane"/>
    <property type="evidence" value="ECO:0007669"/>
    <property type="project" value="TreeGrafter"/>
</dbReference>
<evidence type="ECO:0000256" key="2">
    <source>
        <dbReference type="ARBA" id="ARBA00004325"/>
    </source>
</evidence>
<proteinExistence type="inferred from homology"/>
<evidence type="ECO:0000256" key="5">
    <source>
        <dbReference type="ARBA" id="ARBA00022703"/>
    </source>
</evidence>
<accession>W5JPP5</accession>
<dbReference type="VEuPathDB" id="VectorBase:ADAR2_005205"/>
<feature type="compositionally biased region" description="Acidic residues" evidence="9">
    <location>
        <begin position="345"/>
        <end position="366"/>
    </location>
</feature>
<dbReference type="InterPro" id="IPR010548">
    <property type="entry name" value="BNIP3"/>
</dbReference>
<dbReference type="GO" id="GO:0042802">
    <property type="term" value="F:identical protein binding"/>
    <property type="evidence" value="ECO:0007669"/>
    <property type="project" value="UniProtKB-ARBA"/>
</dbReference>
<gene>
    <name evidence="10" type="ORF">AND_002952</name>
</gene>
<dbReference type="AlphaFoldDB" id="W5JPP5"/>
<comment type="subcellular location">
    <subcellularLocation>
        <location evidence="1">Membrane</location>
        <topology evidence="1">Single-pass membrane protein</topology>
    </subcellularLocation>
    <subcellularLocation>
        <location evidence="2">Mitochondrion membrane</location>
    </subcellularLocation>
</comment>
<dbReference type="VEuPathDB" id="VectorBase:ADAC002952"/>
<comment type="similarity">
    <text evidence="3">Belongs to the NIP3 family.</text>
</comment>
<dbReference type="GO" id="GO:0005634">
    <property type="term" value="C:nucleus"/>
    <property type="evidence" value="ECO:0007669"/>
    <property type="project" value="TreeGrafter"/>
</dbReference>
<feature type="compositionally biased region" description="Basic and acidic residues" evidence="9">
    <location>
        <begin position="367"/>
        <end position="377"/>
    </location>
</feature>